<reference evidence="1" key="1">
    <citation type="submission" date="2019-08" db="EMBL/GenBank/DDBJ databases">
        <authorList>
            <person name="Kucharzyk K."/>
            <person name="Murdoch R.W."/>
            <person name="Higgins S."/>
            <person name="Loffler F."/>
        </authorList>
    </citation>
    <scope>NUCLEOTIDE SEQUENCE</scope>
</reference>
<protein>
    <submittedName>
        <fullName evidence="1">Uncharacterized protein</fullName>
    </submittedName>
</protein>
<evidence type="ECO:0000313" key="1">
    <source>
        <dbReference type="EMBL" id="MPM20676.1"/>
    </source>
</evidence>
<sequence length="96" mass="11016">MFKHGFKVTDNPKSSRQIEELISVSRAKIKIPYTHTRQLVRIISEQFFNCIIADNQIPLVIRNCDSHRYFAEQRAVAVLLSFSTVLQLLGLGDVIQ</sequence>
<gene>
    <name evidence="1" type="ORF">SDC9_67112</name>
</gene>
<proteinExistence type="predicted"/>
<accession>A0A644XWP9</accession>
<dbReference type="AlphaFoldDB" id="A0A644XWP9"/>
<organism evidence="1">
    <name type="scientific">bioreactor metagenome</name>
    <dbReference type="NCBI Taxonomy" id="1076179"/>
    <lineage>
        <taxon>unclassified sequences</taxon>
        <taxon>metagenomes</taxon>
        <taxon>ecological metagenomes</taxon>
    </lineage>
</organism>
<dbReference type="EMBL" id="VSSQ01003434">
    <property type="protein sequence ID" value="MPM20676.1"/>
    <property type="molecule type" value="Genomic_DNA"/>
</dbReference>
<comment type="caution">
    <text evidence="1">The sequence shown here is derived from an EMBL/GenBank/DDBJ whole genome shotgun (WGS) entry which is preliminary data.</text>
</comment>
<name>A0A644XWP9_9ZZZZ</name>